<evidence type="ECO:0000256" key="2">
    <source>
        <dbReference type="ARBA" id="ARBA00022692"/>
    </source>
</evidence>
<dbReference type="InterPro" id="IPR007016">
    <property type="entry name" value="O-antigen_ligase-rel_domated"/>
</dbReference>
<dbReference type="Pfam" id="PF04932">
    <property type="entry name" value="Wzy_C"/>
    <property type="match status" value="1"/>
</dbReference>
<dbReference type="EMBL" id="JBHMAR010000001">
    <property type="protein sequence ID" value="MFB9733952.1"/>
    <property type="molecule type" value="Genomic_DNA"/>
</dbReference>
<feature type="transmembrane region" description="Helical" evidence="5">
    <location>
        <begin position="258"/>
        <end position="273"/>
    </location>
</feature>
<name>A0ABV5V864_9ACTN</name>
<evidence type="ECO:0000256" key="5">
    <source>
        <dbReference type="SAM" id="Phobius"/>
    </source>
</evidence>
<feature type="transmembrane region" description="Helical" evidence="5">
    <location>
        <begin position="380"/>
        <end position="399"/>
    </location>
</feature>
<feature type="transmembrane region" description="Helical" evidence="5">
    <location>
        <begin position="280"/>
        <end position="297"/>
    </location>
</feature>
<dbReference type="GO" id="GO:0016874">
    <property type="term" value="F:ligase activity"/>
    <property type="evidence" value="ECO:0007669"/>
    <property type="project" value="UniProtKB-KW"/>
</dbReference>
<feature type="transmembrane region" description="Helical" evidence="5">
    <location>
        <begin position="12"/>
        <end position="29"/>
    </location>
</feature>
<feature type="transmembrane region" description="Helical" evidence="5">
    <location>
        <begin position="81"/>
        <end position="98"/>
    </location>
</feature>
<dbReference type="InterPro" id="IPR051533">
    <property type="entry name" value="WaaL-like"/>
</dbReference>
<evidence type="ECO:0000313" key="8">
    <source>
        <dbReference type="Proteomes" id="UP001589703"/>
    </source>
</evidence>
<feature type="transmembrane region" description="Helical" evidence="5">
    <location>
        <begin position="209"/>
        <end position="228"/>
    </location>
</feature>
<feature type="transmembrane region" description="Helical" evidence="5">
    <location>
        <begin position="161"/>
        <end position="180"/>
    </location>
</feature>
<evidence type="ECO:0000256" key="3">
    <source>
        <dbReference type="ARBA" id="ARBA00022989"/>
    </source>
</evidence>
<sequence length="485" mass="50071">MTRAMVLDRHTALGVGTAMVATAAGLWVSGRSMPLGLAVLLGVPVLVWLTVAAVQRPVLAVSAVALIPMTGNVEVPLSTHLSKVLIAAAVVVVVTARVRGHGQRLGWSPIAALLAALVVSALLSTLTSFDVPSSLRQDANYLIGLALVVAIVMATVDVDDLLMLAVSVSVGGAVLCATALTSVSDLRADYDATLVVNRPRGIFTQPNQLGMAAAIVLCFSVGVSVLAARRRRAPLAVLTGVCAALALAALVLSLSRGAWFGAGLGLVVLAVLLPEARRPLMVSVTLGLAAVVGYVATRPQLAARNIVTERLESIVSWRSNPYDERPALWGEAIDQLVGHPVLGTGPDAFPAAANQGATVTPARGWDHAHNLFLGLGAEQGVLGLTLLAAVMGVGAWEALRNRRMPDRPPGEGGAREPPVLALTVRSVSAAATAALTAVLGQGVVDYPLRNPVLQVMTWLVIGLLAACARVRSARRDGDPSVGRST</sequence>
<evidence type="ECO:0000256" key="1">
    <source>
        <dbReference type="ARBA" id="ARBA00004141"/>
    </source>
</evidence>
<reference evidence="7 8" key="1">
    <citation type="submission" date="2024-09" db="EMBL/GenBank/DDBJ databases">
        <authorList>
            <person name="Sun Q."/>
            <person name="Mori K."/>
        </authorList>
    </citation>
    <scope>NUCLEOTIDE SEQUENCE [LARGE SCALE GENOMIC DNA]</scope>
    <source>
        <strain evidence="7 8">JCM 10918</strain>
    </source>
</reference>
<organism evidence="7 8">
    <name type="scientific">Streptomyces thermocoprophilus</name>
    <dbReference type="NCBI Taxonomy" id="78356"/>
    <lineage>
        <taxon>Bacteria</taxon>
        <taxon>Bacillati</taxon>
        <taxon>Actinomycetota</taxon>
        <taxon>Actinomycetes</taxon>
        <taxon>Kitasatosporales</taxon>
        <taxon>Streptomycetaceae</taxon>
        <taxon>Streptomyces</taxon>
    </lineage>
</organism>
<dbReference type="PANTHER" id="PTHR37422">
    <property type="entry name" value="TEICHURONIC ACID BIOSYNTHESIS PROTEIN TUAE"/>
    <property type="match status" value="1"/>
</dbReference>
<feature type="transmembrane region" description="Helical" evidence="5">
    <location>
        <begin position="235"/>
        <end position="252"/>
    </location>
</feature>
<feature type="transmembrane region" description="Helical" evidence="5">
    <location>
        <begin position="139"/>
        <end position="156"/>
    </location>
</feature>
<dbReference type="Proteomes" id="UP001589703">
    <property type="component" value="Unassembled WGS sequence"/>
</dbReference>
<keyword evidence="8" id="KW-1185">Reference proteome</keyword>
<keyword evidence="2 5" id="KW-0812">Transmembrane</keyword>
<evidence type="ECO:0000313" key="7">
    <source>
        <dbReference type="EMBL" id="MFB9733952.1"/>
    </source>
</evidence>
<protein>
    <submittedName>
        <fullName evidence="7">O-antigen ligase family protein</fullName>
    </submittedName>
</protein>
<feature type="transmembrane region" description="Helical" evidence="5">
    <location>
        <begin position="110"/>
        <end position="127"/>
    </location>
</feature>
<keyword evidence="3 5" id="KW-1133">Transmembrane helix</keyword>
<proteinExistence type="predicted"/>
<feature type="domain" description="O-antigen ligase-related" evidence="6">
    <location>
        <begin position="243"/>
        <end position="387"/>
    </location>
</feature>
<feature type="transmembrane region" description="Helical" evidence="5">
    <location>
        <begin position="35"/>
        <end position="51"/>
    </location>
</feature>
<dbReference type="PANTHER" id="PTHR37422:SF13">
    <property type="entry name" value="LIPOPOLYSACCHARIDE BIOSYNTHESIS PROTEIN PA4999-RELATED"/>
    <property type="match status" value="1"/>
</dbReference>
<accession>A0ABV5V864</accession>
<keyword evidence="7" id="KW-0436">Ligase</keyword>
<gene>
    <name evidence="7" type="ORF">ACFFRO_02120</name>
</gene>
<comment type="caution">
    <text evidence="7">The sequence shown here is derived from an EMBL/GenBank/DDBJ whole genome shotgun (WGS) entry which is preliminary data.</text>
</comment>
<keyword evidence="4 5" id="KW-0472">Membrane</keyword>
<evidence type="ECO:0000259" key="6">
    <source>
        <dbReference type="Pfam" id="PF04932"/>
    </source>
</evidence>
<dbReference type="RefSeq" id="WP_247461543.1">
    <property type="nucleotide sequence ID" value="NZ_JBHMAR010000001.1"/>
</dbReference>
<evidence type="ECO:0000256" key="4">
    <source>
        <dbReference type="ARBA" id="ARBA00023136"/>
    </source>
</evidence>
<comment type="subcellular location">
    <subcellularLocation>
        <location evidence="1">Membrane</location>
        <topology evidence="1">Multi-pass membrane protein</topology>
    </subcellularLocation>
</comment>